<dbReference type="EMBL" id="KV425926">
    <property type="protein sequence ID" value="KZV97735.1"/>
    <property type="molecule type" value="Genomic_DNA"/>
</dbReference>
<dbReference type="AlphaFoldDB" id="A0A165LDV6"/>
<sequence length="697" mass="76287">MHVSTNIPDIPCASVFPGDSLEIVCRDITNMTIVLSRTRDGPSLRAALNPVTDSGTFLKQQAADRMSTLVTTGDADDPMASAVNAVTAHIPSTLVIEAAIVSLNTKPLQAGPGNVLPYIIDPIIPEDDENALMLLAGWAETRTKPFAEHLHDVVTIVSHISQTRSSDAELKAKLKMRAFASLIHFRAIYKLRARLNTGSSCWGKPPIDIIVEEVRKGLDKGTYSPRKFEIKLSEDDVTFVTEAGILGNNAEEPSRYTIDQNTIGPWLELLERTYHTIDTNAIPSDDADATSLPSLPVRVDNIVDAMPTFQILVRHLVPALLSEPLATTLSNRYDLQRSKATRHLEVKLSQHLEKIKAASETREATVSSDPAEGRAQEATGSSHTEDRVLAEHPVEDVPEAEDPDGDAPADDPGDEDAVYPEDNEDGGSLVTRYLKTLCAWWDAVIHVTGHVARGASLRVAHVRVNPVKPNITRSTIDELVTRYLTALRVHDHRARALAFFSSTGFIKMTPPNTKATKGNDVKRLFDLPPFNLPSTNAVQQFAGRATVHAEAALMGLMCLERSNPHGQDMKGFEKVFMAKPTVIGVSKKCCRTCWLLSQLLAEGDTNAESSSVFLPGTHAMLYPWVPPTGIPLPILLKLRERLFSIFLRITCSHDTGLGSTQSSPTLSEGPEPVVRLRRDDKLPSLLESKEALLKVLE</sequence>
<dbReference type="InterPro" id="IPR027796">
    <property type="entry name" value="OTT_1508_deam-like"/>
</dbReference>
<protein>
    <submittedName>
        <fullName evidence="2">Uncharacterized protein</fullName>
    </submittedName>
</protein>
<dbReference type="Pfam" id="PF14441">
    <property type="entry name" value="OTT_1508_deam"/>
    <property type="match status" value="1"/>
</dbReference>
<feature type="region of interest" description="Disordered" evidence="1">
    <location>
        <begin position="357"/>
        <end position="425"/>
    </location>
</feature>
<keyword evidence="3" id="KW-1185">Reference proteome</keyword>
<name>A0A165LDV6_EXIGL</name>
<dbReference type="InParanoid" id="A0A165LDV6"/>
<dbReference type="Proteomes" id="UP000077266">
    <property type="component" value="Unassembled WGS sequence"/>
</dbReference>
<organism evidence="2 3">
    <name type="scientific">Exidia glandulosa HHB12029</name>
    <dbReference type="NCBI Taxonomy" id="1314781"/>
    <lineage>
        <taxon>Eukaryota</taxon>
        <taxon>Fungi</taxon>
        <taxon>Dikarya</taxon>
        <taxon>Basidiomycota</taxon>
        <taxon>Agaricomycotina</taxon>
        <taxon>Agaricomycetes</taxon>
        <taxon>Auriculariales</taxon>
        <taxon>Exidiaceae</taxon>
        <taxon>Exidia</taxon>
    </lineage>
</organism>
<accession>A0A165LDV6</accession>
<feature type="compositionally biased region" description="Acidic residues" evidence="1">
    <location>
        <begin position="396"/>
        <end position="425"/>
    </location>
</feature>
<dbReference type="STRING" id="1314781.A0A165LDV6"/>
<reference evidence="2 3" key="1">
    <citation type="journal article" date="2016" name="Mol. Biol. Evol.">
        <title>Comparative Genomics of Early-Diverging Mushroom-Forming Fungi Provides Insights into the Origins of Lignocellulose Decay Capabilities.</title>
        <authorList>
            <person name="Nagy L.G."/>
            <person name="Riley R."/>
            <person name="Tritt A."/>
            <person name="Adam C."/>
            <person name="Daum C."/>
            <person name="Floudas D."/>
            <person name="Sun H."/>
            <person name="Yadav J.S."/>
            <person name="Pangilinan J."/>
            <person name="Larsson K.H."/>
            <person name="Matsuura K."/>
            <person name="Barry K."/>
            <person name="Labutti K."/>
            <person name="Kuo R."/>
            <person name="Ohm R.A."/>
            <person name="Bhattacharya S.S."/>
            <person name="Shirouzu T."/>
            <person name="Yoshinaga Y."/>
            <person name="Martin F.M."/>
            <person name="Grigoriev I.V."/>
            <person name="Hibbett D.S."/>
        </authorList>
    </citation>
    <scope>NUCLEOTIDE SEQUENCE [LARGE SCALE GENOMIC DNA]</scope>
    <source>
        <strain evidence="2 3">HHB12029</strain>
    </source>
</reference>
<proteinExistence type="predicted"/>
<evidence type="ECO:0000256" key="1">
    <source>
        <dbReference type="SAM" id="MobiDB-lite"/>
    </source>
</evidence>
<gene>
    <name evidence="2" type="ORF">EXIGLDRAFT_832631</name>
</gene>
<feature type="compositionally biased region" description="Basic and acidic residues" evidence="1">
    <location>
        <begin position="383"/>
        <end position="395"/>
    </location>
</feature>
<evidence type="ECO:0000313" key="2">
    <source>
        <dbReference type="EMBL" id="KZV97735.1"/>
    </source>
</evidence>
<dbReference type="OrthoDB" id="2757639at2759"/>
<evidence type="ECO:0000313" key="3">
    <source>
        <dbReference type="Proteomes" id="UP000077266"/>
    </source>
</evidence>